<reference evidence="1" key="2">
    <citation type="journal article" date="2015" name="Fish Shellfish Immunol.">
        <title>Early steps in the European eel (Anguilla anguilla)-Vibrio vulnificus interaction in the gills: Role of the RtxA13 toxin.</title>
        <authorList>
            <person name="Callol A."/>
            <person name="Pajuelo D."/>
            <person name="Ebbesson L."/>
            <person name="Teles M."/>
            <person name="MacKenzie S."/>
            <person name="Amaro C."/>
        </authorList>
    </citation>
    <scope>NUCLEOTIDE SEQUENCE</scope>
</reference>
<protein>
    <submittedName>
        <fullName evidence="1">Uncharacterized protein</fullName>
    </submittedName>
</protein>
<name>A0A0E9SUZ9_ANGAN</name>
<dbReference type="AlphaFoldDB" id="A0A0E9SUZ9"/>
<sequence>MYGNSVSSRVVVNNNPMREQQGTPIKQLTFFKGLPTSAAVAKLGQTNQSLVRSYKCKHVQVGDLLQVSSL</sequence>
<organism evidence="1">
    <name type="scientific">Anguilla anguilla</name>
    <name type="common">European freshwater eel</name>
    <name type="synonym">Muraena anguilla</name>
    <dbReference type="NCBI Taxonomy" id="7936"/>
    <lineage>
        <taxon>Eukaryota</taxon>
        <taxon>Metazoa</taxon>
        <taxon>Chordata</taxon>
        <taxon>Craniata</taxon>
        <taxon>Vertebrata</taxon>
        <taxon>Euteleostomi</taxon>
        <taxon>Actinopterygii</taxon>
        <taxon>Neopterygii</taxon>
        <taxon>Teleostei</taxon>
        <taxon>Anguilliformes</taxon>
        <taxon>Anguillidae</taxon>
        <taxon>Anguilla</taxon>
    </lineage>
</organism>
<evidence type="ECO:0000313" key="1">
    <source>
        <dbReference type="EMBL" id="JAH45077.1"/>
    </source>
</evidence>
<accession>A0A0E9SUZ9</accession>
<proteinExistence type="predicted"/>
<dbReference type="EMBL" id="GBXM01063500">
    <property type="protein sequence ID" value="JAH45077.1"/>
    <property type="molecule type" value="Transcribed_RNA"/>
</dbReference>
<reference evidence="1" key="1">
    <citation type="submission" date="2014-11" db="EMBL/GenBank/DDBJ databases">
        <authorList>
            <person name="Amaro Gonzalez C."/>
        </authorList>
    </citation>
    <scope>NUCLEOTIDE SEQUENCE</scope>
</reference>